<keyword evidence="2" id="KW-1185">Reference proteome</keyword>
<evidence type="ECO:0000313" key="2">
    <source>
        <dbReference type="Proteomes" id="UP000199153"/>
    </source>
</evidence>
<evidence type="ECO:0008006" key="3">
    <source>
        <dbReference type="Google" id="ProtNLM"/>
    </source>
</evidence>
<protein>
    <recommendedName>
        <fullName evidence="3">Phage integrase SAM-like domain-containing protein</fullName>
    </recommendedName>
</protein>
<dbReference type="EMBL" id="FOVL01000006">
    <property type="protein sequence ID" value="SFN49599.1"/>
    <property type="molecule type" value="Genomic_DNA"/>
</dbReference>
<evidence type="ECO:0000313" key="1">
    <source>
        <dbReference type="EMBL" id="SFN49599.1"/>
    </source>
</evidence>
<dbReference type="AlphaFoldDB" id="A0A1I4ZHY5"/>
<dbReference type="Proteomes" id="UP000199153">
    <property type="component" value="Unassembled WGS sequence"/>
</dbReference>
<sequence>MDNHFGYTFFIRSIRSNPEFGAIYLRISSNGKRAACSLYRKVSFTDFNESKNERPFERDS</sequence>
<organism evidence="1 2">
    <name type="scientific">Salegentibacter flavus</name>
    <dbReference type="NCBI Taxonomy" id="287099"/>
    <lineage>
        <taxon>Bacteria</taxon>
        <taxon>Pseudomonadati</taxon>
        <taxon>Bacteroidota</taxon>
        <taxon>Flavobacteriia</taxon>
        <taxon>Flavobacteriales</taxon>
        <taxon>Flavobacteriaceae</taxon>
        <taxon>Salegentibacter</taxon>
    </lineage>
</organism>
<accession>A0A1I4ZHY5</accession>
<name>A0A1I4ZHY5_9FLAO</name>
<reference evidence="1 2" key="1">
    <citation type="submission" date="2016-10" db="EMBL/GenBank/DDBJ databases">
        <authorList>
            <person name="de Groot N.N."/>
        </authorList>
    </citation>
    <scope>NUCLEOTIDE SEQUENCE [LARGE SCALE GENOMIC DNA]</scope>
    <source>
        <strain evidence="1 2">DSM 17794</strain>
    </source>
</reference>
<proteinExistence type="predicted"/>
<gene>
    <name evidence="1" type="ORF">SAMN05660413_01337</name>
</gene>